<dbReference type="InterPro" id="IPR020449">
    <property type="entry name" value="Tscrpt_reg_AraC-type_HTH"/>
</dbReference>
<dbReference type="PANTHER" id="PTHR46796">
    <property type="entry name" value="HTH-TYPE TRANSCRIPTIONAL ACTIVATOR RHAS-RELATED"/>
    <property type="match status" value="1"/>
</dbReference>
<accession>A0ABY9QWP5</accession>
<evidence type="ECO:0000259" key="5">
    <source>
        <dbReference type="PROSITE" id="PS01124"/>
    </source>
</evidence>
<feature type="region of interest" description="Disordered" evidence="4">
    <location>
        <begin position="108"/>
        <end position="155"/>
    </location>
</feature>
<evidence type="ECO:0000313" key="6">
    <source>
        <dbReference type="EMBL" id="WMW63936.1"/>
    </source>
</evidence>
<feature type="compositionally biased region" description="Basic and acidic residues" evidence="4">
    <location>
        <begin position="130"/>
        <end position="148"/>
    </location>
</feature>
<dbReference type="EMBL" id="CP133659">
    <property type="protein sequence ID" value="WMW63936.1"/>
    <property type="molecule type" value="Genomic_DNA"/>
</dbReference>
<dbReference type="InterPro" id="IPR050204">
    <property type="entry name" value="AraC_XylS_family_regulators"/>
</dbReference>
<dbReference type="InterPro" id="IPR018060">
    <property type="entry name" value="HTH_AraC"/>
</dbReference>
<dbReference type="SUPFAM" id="SSF51215">
    <property type="entry name" value="Regulatory protein AraC"/>
    <property type="match status" value="1"/>
</dbReference>
<keyword evidence="1" id="KW-0805">Transcription regulation</keyword>
<feature type="region of interest" description="Disordered" evidence="4">
    <location>
        <begin position="346"/>
        <end position="368"/>
    </location>
</feature>
<name>A0ABY9QWP5_9BACT</name>
<sequence length="368" mass="39464">MSRPPRHAAVRFWRDPDLPEVEVRRSSYNEETFRRHTHAAYSIGIMDGGAASFMLEGAPHRAVAGQLVLIEPDRVHACNPDRDTFFAYRMFYVDPAWLAELAGQAEGQAELATTAETPDRPTPASARGASGERTESGTRAESGERDEPGASGLPADCVRPAPLPRFRAPVVDCAQSMAAWSALYDAVSRGGSVLEKQSLLVQAAELLLARHCLPVSGACPGRLADAAADAPQPRPAAVPPFETAVPPETTVIVEAVRRHLRDHMADPVRLDDLARLAGRSRCHLLRMFQQATGLSPHAYQTQLRVEAAKGLLAAGHSISHVAAETGFSDQSHFSRVFRDLTGATPRQYQQGGAEGVAPGTADTTGSEA</sequence>
<feature type="domain" description="HTH araC/xylS-type" evidence="5">
    <location>
        <begin position="254"/>
        <end position="351"/>
    </location>
</feature>
<dbReference type="Pfam" id="PF12833">
    <property type="entry name" value="HTH_18"/>
    <property type="match status" value="1"/>
</dbReference>
<dbReference type="InterPro" id="IPR003313">
    <property type="entry name" value="AraC-bd"/>
</dbReference>
<dbReference type="InterPro" id="IPR009057">
    <property type="entry name" value="Homeodomain-like_sf"/>
</dbReference>
<protein>
    <submittedName>
        <fullName evidence="6">AraC family transcriptional regulator</fullName>
    </submittedName>
</protein>
<dbReference type="PROSITE" id="PS01124">
    <property type="entry name" value="HTH_ARAC_FAMILY_2"/>
    <property type="match status" value="1"/>
</dbReference>
<evidence type="ECO:0000256" key="1">
    <source>
        <dbReference type="ARBA" id="ARBA00023015"/>
    </source>
</evidence>
<dbReference type="Gene3D" id="1.10.10.60">
    <property type="entry name" value="Homeodomain-like"/>
    <property type="match status" value="2"/>
</dbReference>
<dbReference type="SUPFAM" id="SSF46689">
    <property type="entry name" value="Homeodomain-like"/>
    <property type="match status" value="2"/>
</dbReference>
<keyword evidence="2" id="KW-0238">DNA-binding</keyword>
<evidence type="ECO:0000256" key="2">
    <source>
        <dbReference type="ARBA" id="ARBA00023125"/>
    </source>
</evidence>
<reference evidence="6" key="1">
    <citation type="submission" date="2023-09" db="EMBL/GenBank/DDBJ databases">
        <authorList>
            <consortium name="CW5 consortium"/>
            <person name="Lu C.-W."/>
        </authorList>
    </citation>
    <scope>NUCLEOTIDE SEQUENCE</scope>
    <source>
        <strain evidence="6">KPS</strain>
    </source>
</reference>
<proteinExistence type="predicted"/>
<evidence type="ECO:0000256" key="4">
    <source>
        <dbReference type="SAM" id="MobiDB-lite"/>
    </source>
</evidence>
<dbReference type="Proteomes" id="UP001180616">
    <property type="component" value="Chromosome"/>
</dbReference>
<evidence type="ECO:0000256" key="3">
    <source>
        <dbReference type="ARBA" id="ARBA00023163"/>
    </source>
</evidence>
<dbReference type="RefSeq" id="WP_309540060.1">
    <property type="nucleotide sequence ID" value="NZ_CP133659.1"/>
</dbReference>
<gene>
    <name evidence="6" type="ORF">KPS_001905</name>
</gene>
<evidence type="ECO:0000313" key="7">
    <source>
        <dbReference type="Proteomes" id="UP001180616"/>
    </source>
</evidence>
<keyword evidence="7" id="KW-1185">Reference proteome</keyword>
<organism evidence="6 7">
    <name type="scientific">Nitratidesulfovibrio liaohensis</name>
    <dbReference type="NCBI Taxonomy" id="2604158"/>
    <lineage>
        <taxon>Bacteria</taxon>
        <taxon>Pseudomonadati</taxon>
        <taxon>Thermodesulfobacteriota</taxon>
        <taxon>Desulfovibrionia</taxon>
        <taxon>Desulfovibrionales</taxon>
        <taxon>Desulfovibrionaceae</taxon>
        <taxon>Nitratidesulfovibrio</taxon>
    </lineage>
</organism>
<dbReference type="PRINTS" id="PR00032">
    <property type="entry name" value="HTHARAC"/>
</dbReference>
<dbReference type="SMART" id="SM00342">
    <property type="entry name" value="HTH_ARAC"/>
    <property type="match status" value="1"/>
</dbReference>
<dbReference type="Pfam" id="PF02311">
    <property type="entry name" value="AraC_binding"/>
    <property type="match status" value="1"/>
</dbReference>
<dbReference type="InterPro" id="IPR037923">
    <property type="entry name" value="HTH-like"/>
</dbReference>
<dbReference type="PANTHER" id="PTHR46796:SF2">
    <property type="entry name" value="TRANSCRIPTIONAL REGULATORY PROTEIN"/>
    <property type="match status" value="1"/>
</dbReference>
<keyword evidence="3" id="KW-0804">Transcription</keyword>